<organism evidence="1 2">
    <name type="scientific">Hohenbuehelia grisea</name>
    <dbReference type="NCBI Taxonomy" id="104357"/>
    <lineage>
        <taxon>Eukaryota</taxon>
        <taxon>Fungi</taxon>
        <taxon>Dikarya</taxon>
        <taxon>Basidiomycota</taxon>
        <taxon>Agaricomycotina</taxon>
        <taxon>Agaricomycetes</taxon>
        <taxon>Agaricomycetidae</taxon>
        <taxon>Agaricales</taxon>
        <taxon>Pleurotineae</taxon>
        <taxon>Pleurotaceae</taxon>
        <taxon>Hohenbuehelia</taxon>
    </lineage>
</organism>
<dbReference type="Proteomes" id="UP001556367">
    <property type="component" value="Unassembled WGS sequence"/>
</dbReference>
<reference evidence="2" key="1">
    <citation type="submission" date="2024-06" db="EMBL/GenBank/DDBJ databases">
        <title>Multi-omics analyses provide insights into the biosynthesis of the anticancer antibiotic pleurotin in Hohenbuehelia grisea.</title>
        <authorList>
            <person name="Weaver J.A."/>
            <person name="Alberti F."/>
        </authorList>
    </citation>
    <scope>NUCLEOTIDE SEQUENCE [LARGE SCALE GENOMIC DNA]</scope>
    <source>
        <strain evidence="2">T-177</strain>
    </source>
</reference>
<evidence type="ECO:0000313" key="1">
    <source>
        <dbReference type="EMBL" id="KAL0946117.1"/>
    </source>
</evidence>
<evidence type="ECO:0000313" key="2">
    <source>
        <dbReference type="Proteomes" id="UP001556367"/>
    </source>
</evidence>
<dbReference type="InterPro" id="IPR032675">
    <property type="entry name" value="LRR_dom_sf"/>
</dbReference>
<protein>
    <submittedName>
        <fullName evidence="1">Uncharacterized protein</fullName>
    </submittedName>
</protein>
<keyword evidence="2" id="KW-1185">Reference proteome</keyword>
<proteinExistence type="predicted"/>
<dbReference type="EMBL" id="JASNQZ010000015">
    <property type="protein sequence ID" value="KAL0946117.1"/>
    <property type="molecule type" value="Genomic_DNA"/>
</dbReference>
<name>A0ABR3IS55_9AGAR</name>
<sequence>MLERFSFTRPLQAKDWSRFKAYAPHVRRLLHVFDSFYPPATSPSAFIELSRFDGQLLPKLRSLAWAEEDRNDVFPFIRLFYSTELTQLNIFFGSHYQPEDVKHALSSLSMTSPNLQSIFISELIEDVLASILIAPSTSNSDSNFASLRSLDLSGLDIPQTILLHLSTRTALKSLSLRSSGYDFSSRASPGSFASLQKLTWRISKITTEACSYFRSLRLPQLAEIALQLDPQIMPSQMHDICQFVSTCGSLSSLCIHVFPLDPSWRDEGPQAITLTDIQPLLNLRTLHHLELLLWSFRCDDHVIISFAQAFPAIRQLRLIPPTSNRLTWIVQCTLIGLEALSRGCPQLDDLAVHIDATSAHVLSFFDKIDHASQARNTKLTQLCIGASRVSRPKDTAVILAALFPNLGRIVGWFGWMPRQDPWREVEHFVLSTRTSVEQARNE</sequence>
<dbReference type="Gene3D" id="3.80.10.10">
    <property type="entry name" value="Ribonuclease Inhibitor"/>
    <property type="match status" value="1"/>
</dbReference>
<accession>A0ABR3IS55</accession>
<comment type="caution">
    <text evidence="1">The sequence shown here is derived from an EMBL/GenBank/DDBJ whole genome shotgun (WGS) entry which is preliminary data.</text>
</comment>
<gene>
    <name evidence="1" type="ORF">HGRIS_012382</name>
</gene>
<dbReference type="SUPFAM" id="SSF52047">
    <property type="entry name" value="RNI-like"/>
    <property type="match status" value="1"/>
</dbReference>